<protein>
    <submittedName>
        <fullName evidence="3">Uncharacterized protein</fullName>
    </submittedName>
</protein>
<keyword evidence="4" id="KW-1185">Reference proteome</keyword>
<evidence type="ECO:0000256" key="2">
    <source>
        <dbReference type="SAM" id="Phobius"/>
    </source>
</evidence>
<accession>A0A4R2QXT1</accession>
<keyword evidence="2" id="KW-0472">Membrane</keyword>
<feature type="region of interest" description="Disordered" evidence="1">
    <location>
        <begin position="73"/>
        <end position="123"/>
    </location>
</feature>
<feature type="compositionally biased region" description="Basic and acidic residues" evidence="1">
    <location>
        <begin position="1"/>
        <end position="14"/>
    </location>
</feature>
<dbReference type="Proteomes" id="UP000294911">
    <property type="component" value="Unassembled WGS sequence"/>
</dbReference>
<dbReference type="RefSeq" id="WP_132876938.1">
    <property type="nucleotide sequence ID" value="NZ_SLXQ01000003.1"/>
</dbReference>
<comment type="caution">
    <text evidence="3">The sequence shown here is derived from an EMBL/GenBank/DDBJ whole genome shotgun (WGS) entry which is preliminary data.</text>
</comment>
<organism evidence="3 4">
    <name type="scientific">Tamaricihabitans halophyticus</name>
    <dbReference type="NCBI Taxonomy" id="1262583"/>
    <lineage>
        <taxon>Bacteria</taxon>
        <taxon>Bacillati</taxon>
        <taxon>Actinomycetota</taxon>
        <taxon>Actinomycetes</taxon>
        <taxon>Pseudonocardiales</taxon>
        <taxon>Pseudonocardiaceae</taxon>
        <taxon>Tamaricihabitans</taxon>
    </lineage>
</organism>
<keyword evidence="2" id="KW-0812">Transmembrane</keyword>
<dbReference type="EMBL" id="SLXQ01000003">
    <property type="protein sequence ID" value="TCP54174.1"/>
    <property type="molecule type" value="Genomic_DNA"/>
</dbReference>
<gene>
    <name evidence="3" type="ORF">EV191_103215</name>
</gene>
<feature type="compositionally biased region" description="Gly residues" evidence="1">
    <location>
        <begin position="105"/>
        <end position="120"/>
    </location>
</feature>
<feature type="transmembrane region" description="Helical" evidence="2">
    <location>
        <begin position="42"/>
        <end position="64"/>
    </location>
</feature>
<dbReference type="OrthoDB" id="3698019at2"/>
<reference evidence="3 4" key="1">
    <citation type="submission" date="2019-03" db="EMBL/GenBank/DDBJ databases">
        <title>Genomic Encyclopedia of Type Strains, Phase IV (KMG-IV): sequencing the most valuable type-strain genomes for metagenomic binning, comparative biology and taxonomic classification.</title>
        <authorList>
            <person name="Goeker M."/>
        </authorList>
    </citation>
    <scope>NUCLEOTIDE SEQUENCE [LARGE SCALE GENOMIC DNA]</scope>
    <source>
        <strain evidence="3 4">DSM 45765</strain>
    </source>
</reference>
<dbReference type="AlphaFoldDB" id="A0A4R2QXT1"/>
<proteinExistence type="predicted"/>
<evidence type="ECO:0000313" key="3">
    <source>
        <dbReference type="EMBL" id="TCP54174.1"/>
    </source>
</evidence>
<evidence type="ECO:0000256" key="1">
    <source>
        <dbReference type="SAM" id="MobiDB-lite"/>
    </source>
</evidence>
<feature type="compositionally biased region" description="Low complexity" evidence="1">
    <location>
        <begin position="73"/>
        <end position="91"/>
    </location>
</feature>
<evidence type="ECO:0000313" key="4">
    <source>
        <dbReference type="Proteomes" id="UP000294911"/>
    </source>
</evidence>
<sequence length="239" mass="24215">MDDRQVTELMRDAAQDTPPASFDVPEVLAASARARARQRARVFGGATVGVVLLAGGVFVGSTVFTGTDQEIAGSAAQPAEQEAGQAPYAEQPRQENVPTPSPKQGGEGSGDVGPRTGGTPDGCAQVDRELAVALAGELPATPGAAERGSLRCVAEDRVAGFEISDGAAKGTISVLLRPAEVADQDSPPWSAAPEAAAHVQRATANGDTLVVLTEPAQGSAGPPLADQLESLAARLAAKF</sequence>
<feature type="region of interest" description="Disordered" evidence="1">
    <location>
        <begin position="1"/>
        <end position="21"/>
    </location>
</feature>
<name>A0A4R2QXT1_9PSEU</name>
<keyword evidence="2" id="KW-1133">Transmembrane helix</keyword>